<evidence type="ECO:0000313" key="3">
    <source>
        <dbReference type="Proteomes" id="UP000468707"/>
    </source>
</evidence>
<dbReference type="RefSeq" id="WP_163635584.1">
    <property type="nucleotide sequence ID" value="NZ_JAAAMI010000006.1"/>
</dbReference>
<feature type="signal peptide" evidence="1">
    <location>
        <begin position="1"/>
        <end position="19"/>
    </location>
</feature>
<dbReference type="InterPro" id="IPR011047">
    <property type="entry name" value="Quinoprotein_ADH-like_sf"/>
</dbReference>
<accession>A0A6I5L1X3</accession>
<dbReference type="Proteomes" id="UP000468707">
    <property type="component" value="Unassembled WGS sequence"/>
</dbReference>
<reference evidence="2 3" key="1">
    <citation type="submission" date="2020-01" db="EMBL/GenBank/DDBJ databases">
        <title>Muricauda sediminis sp.nov. 40Bstr401.</title>
        <authorList>
            <person name="Xue Z."/>
            <person name="Zhu S."/>
            <person name="Ren N."/>
            <person name="Chen T."/>
            <person name="Chen X."/>
            <person name="Chen J."/>
            <person name="Yang J."/>
        </authorList>
    </citation>
    <scope>NUCLEOTIDE SEQUENCE [LARGE SCALE GENOMIC DNA]</scope>
    <source>
        <strain evidence="2 3">40Bstr401</strain>
    </source>
</reference>
<keyword evidence="1" id="KW-0732">Signal</keyword>
<gene>
    <name evidence="2" type="ORF">GTK07_12445</name>
</gene>
<keyword evidence="3" id="KW-1185">Reference proteome</keyword>
<organism evidence="2 3">
    <name type="scientific">Flagellimonas sediminis</name>
    <dbReference type="NCBI Taxonomy" id="2696468"/>
    <lineage>
        <taxon>Bacteria</taxon>
        <taxon>Pseudomonadati</taxon>
        <taxon>Bacteroidota</taxon>
        <taxon>Flavobacteriia</taxon>
        <taxon>Flavobacteriales</taxon>
        <taxon>Flavobacteriaceae</taxon>
        <taxon>Flagellimonas</taxon>
    </lineage>
</organism>
<sequence>MRQKLLFCLLTLFILVSCTYEVKTKATLLDQLPPNPSIILKINNLTNFKSELKNNAFLEKLKGLANLKDILDKLKGMESLSSESTCLLALYEIGKDTYDYILITNTSSELFHIEDVANKKVETLSYQGSQMTKYSLDDLEVYSLSRDKQMVFSSSNLLVENMIRTKEANPIDPTLRKIYEAVPTNKSATLFLNLTTSPSILSFAKSVDEKASPLAEWVSLDFTANSDQVNLTGIAMAPDSTKNFINLFRGTNPLTNKTPQFAPLNAQAIVSFTFDDYQIFAKNQNTYLDRTKPVDTLFNTIEEIGVIYLNNQKAVLLNSYGTESLYNYMDTHKTGSETYQGSEIMELPDKKFIVTRFNPLVKDFESNYCTILENSFIYSQDKETLQIIISNYKSTSSFINSPIYMTAKRPLANESSVLFISDGSGIQYFAEKDLEPEVFRSIQKNDLDEQAFASQLVADNDFAHFNILVSKIGKAQENNSVSPLFTMELDTDLAIDPQFVTNHRTKEQEIVVQDQNNMLYLISSDGKILWTKQLEGRIQPPIQQVDIYKNGRLQLAFCTNDQFLIVDRNGDDVSPFKIDFDGGNLNPLAVFDYEGKKDYRFVITQGRKVFMYNNQAKIVSGFKFTEAPSNIVGTPQHFRVSNKDYLVFKLEDNTLKILHRTGSDRIKVTEKIDFSNNDVFLYKNKFSLTNKTGVLHQIDTNGKLTATNFNMNKDHGMFATSNTLVFMDDNVLTIKGRKVELDLGVYTKPKIFYINDKIYVSVTDIQNQQIYLYDSQAKPIPNFPVFGSSLIDLTDMDNDKNLELVAKDQDNSIIVYKLNQP</sequence>
<evidence type="ECO:0000256" key="1">
    <source>
        <dbReference type="SAM" id="SignalP"/>
    </source>
</evidence>
<proteinExistence type="predicted"/>
<dbReference type="SUPFAM" id="SSF50998">
    <property type="entry name" value="Quinoprotein alcohol dehydrogenase-like"/>
    <property type="match status" value="1"/>
</dbReference>
<name>A0A6I5L1X3_9FLAO</name>
<dbReference type="PROSITE" id="PS51257">
    <property type="entry name" value="PROKAR_LIPOPROTEIN"/>
    <property type="match status" value="1"/>
</dbReference>
<comment type="caution">
    <text evidence="2">The sequence shown here is derived from an EMBL/GenBank/DDBJ whole genome shotgun (WGS) entry which is preliminary data.</text>
</comment>
<protein>
    <submittedName>
        <fullName evidence="2">Ribonuclease HII</fullName>
    </submittedName>
</protein>
<dbReference type="AlphaFoldDB" id="A0A6I5L1X3"/>
<evidence type="ECO:0000313" key="2">
    <source>
        <dbReference type="EMBL" id="NDV44138.1"/>
    </source>
</evidence>
<feature type="chain" id="PRO_5026060821" evidence="1">
    <location>
        <begin position="20"/>
        <end position="821"/>
    </location>
</feature>
<dbReference type="EMBL" id="JAAAMI010000006">
    <property type="protein sequence ID" value="NDV44138.1"/>
    <property type="molecule type" value="Genomic_DNA"/>
</dbReference>